<keyword evidence="5 12" id="KW-0812">Transmembrane</keyword>
<dbReference type="Gene3D" id="1.20.1070.10">
    <property type="entry name" value="Rhodopsin 7-helix transmembrane proteins"/>
    <property type="match status" value="1"/>
</dbReference>
<name>A0A8C3TN38_CATUS</name>
<evidence type="ECO:0000313" key="16">
    <source>
        <dbReference type="Proteomes" id="UP000694563"/>
    </source>
</evidence>
<keyword evidence="10 12" id="KW-0807">Transducer</keyword>
<feature type="transmembrane region" description="Helical" evidence="13">
    <location>
        <begin position="184"/>
        <end position="208"/>
    </location>
</feature>
<evidence type="ECO:0000256" key="2">
    <source>
        <dbReference type="ARBA" id="ARBA00007376"/>
    </source>
</evidence>
<dbReference type="Ensembl" id="ENSCUST00005001421.1">
    <property type="protein sequence ID" value="ENSCUSP00005001344.1"/>
    <property type="gene ID" value="ENSCUSG00005000937.1"/>
</dbReference>
<keyword evidence="6 13" id="KW-1133">Transmembrane helix</keyword>
<evidence type="ECO:0000256" key="6">
    <source>
        <dbReference type="ARBA" id="ARBA00022989"/>
    </source>
</evidence>
<dbReference type="InterPro" id="IPR007960">
    <property type="entry name" value="TAS2R"/>
</dbReference>
<keyword evidence="9 12" id="KW-0675">Receptor</keyword>
<dbReference type="PANTHER" id="PTHR11394:SF47">
    <property type="entry name" value="TASTE RECEPTOR TYPE 2 MEMBER 40"/>
    <property type="match status" value="1"/>
</dbReference>
<evidence type="ECO:0000256" key="10">
    <source>
        <dbReference type="ARBA" id="ARBA00023224"/>
    </source>
</evidence>
<accession>A0A8C3TN38</accession>
<organism evidence="15 16">
    <name type="scientific">Catharus ustulatus</name>
    <name type="common">Russet-backed thrush</name>
    <name type="synonym">Hylocichla ustulatus</name>
    <dbReference type="NCBI Taxonomy" id="91951"/>
    <lineage>
        <taxon>Eukaryota</taxon>
        <taxon>Metazoa</taxon>
        <taxon>Chordata</taxon>
        <taxon>Craniata</taxon>
        <taxon>Vertebrata</taxon>
        <taxon>Euteleostomi</taxon>
        <taxon>Archelosauria</taxon>
        <taxon>Archosauria</taxon>
        <taxon>Dinosauria</taxon>
        <taxon>Saurischia</taxon>
        <taxon>Theropoda</taxon>
        <taxon>Coelurosauria</taxon>
        <taxon>Aves</taxon>
        <taxon>Neognathae</taxon>
        <taxon>Neoaves</taxon>
        <taxon>Telluraves</taxon>
        <taxon>Australaves</taxon>
        <taxon>Passeriformes</taxon>
        <taxon>Turdidae</taxon>
        <taxon>Catharus</taxon>
    </lineage>
</organism>
<dbReference type="GO" id="GO:0016020">
    <property type="term" value="C:membrane"/>
    <property type="evidence" value="ECO:0007669"/>
    <property type="project" value="UniProtKB-SubCell"/>
</dbReference>
<evidence type="ECO:0000256" key="12">
    <source>
        <dbReference type="RuleBase" id="RU004424"/>
    </source>
</evidence>
<feature type="transmembrane region" description="Helical" evidence="13">
    <location>
        <begin position="132"/>
        <end position="153"/>
    </location>
</feature>
<evidence type="ECO:0000256" key="13">
    <source>
        <dbReference type="SAM" id="Phobius"/>
    </source>
</evidence>
<comment type="similarity">
    <text evidence="2 11">Belongs to the G-protein coupled receptor T2R family.</text>
</comment>
<evidence type="ECO:0000256" key="5">
    <source>
        <dbReference type="ARBA" id="ARBA00022692"/>
    </source>
</evidence>
<dbReference type="SUPFAM" id="SSF81321">
    <property type="entry name" value="Family A G protein-coupled receptor-like"/>
    <property type="match status" value="1"/>
</dbReference>
<keyword evidence="3 12" id="KW-0919">Taste</keyword>
<dbReference type="GO" id="GO:0004930">
    <property type="term" value="F:G protein-coupled receptor activity"/>
    <property type="evidence" value="ECO:0007669"/>
    <property type="project" value="UniProtKB-KW"/>
</dbReference>
<keyword evidence="8 12" id="KW-0472">Membrane</keyword>
<feature type="signal peptide" evidence="14">
    <location>
        <begin position="1"/>
        <end position="19"/>
    </location>
</feature>
<dbReference type="FunFam" id="1.20.1070.10:FF:000055">
    <property type="entry name" value="Taste receptor type 2"/>
    <property type="match status" value="1"/>
</dbReference>
<keyword evidence="16" id="KW-1185">Reference proteome</keyword>
<reference evidence="15" key="3">
    <citation type="submission" date="2025-09" db="UniProtKB">
        <authorList>
            <consortium name="Ensembl"/>
        </authorList>
    </citation>
    <scope>IDENTIFICATION</scope>
</reference>
<evidence type="ECO:0000256" key="3">
    <source>
        <dbReference type="ARBA" id="ARBA00022480"/>
    </source>
</evidence>
<dbReference type="PANTHER" id="PTHR11394">
    <property type="entry name" value="TASTE RECEPTOR TYPE 2"/>
    <property type="match status" value="1"/>
</dbReference>
<feature type="chain" id="PRO_5034311079" description="Taste receptor type 2" evidence="14">
    <location>
        <begin position="20"/>
        <end position="314"/>
    </location>
</feature>
<sequence>MMTSFALLCLSIAIIESMAGILGNGIILAASSSSCIGRKTCKTWPPYDMIVISLSSSRITLQCWIILDLFLTVFCEPSYFEEDINVVIKTVYMFLNYSSLWFGAWLSVFYCIKVASFTQSFFIWLKQRIARLMPWMLLGSWVCSFTAAIPFAWDVYSVHDNFTAPLPMTNSSAMRTSRKDSLDLLILLCNAGIGMPLILSVVSSVLLIQSLWTHTRRMQQNASGFRDPSLEAHMKAIKSVCSFLILYITYFIAFTFLLYELFLRFSTPRSICIAVMAACPTGHSIVLIWSNPKFQELTARIWHDTKCPVRIASM</sequence>
<dbReference type="AlphaFoldDB" id="A0A8C3TN38"/>
<dbReference type="Pfam" id="PF05296">
    <property type="entry name" value="TAS2R"/>
    <property type="match status" value="1"/>
</dbReference>
<evidence type="ECO:0000256" key="14">
    <source>
        <dbReference type="SAM" id="SignalP"/>
    </source>
</evidence>
<comment type="subcellular location">
    <subcellularLocation>
        <location evidence="1 12">Membrane</location>
        <topology evidence="1 12">Multi-pass membrane protein</topology>
    </subcellularLocation>
</comment>
<reference evidence="15" key="1">
    <citation type="submission" date="2020-10" db="EMBL/GenBank/DDBJ databases">
        <title>Catharus ustulatus (Swainson's thrush) genome, bCatUst1, primary haplotype v2.</title>
        <authorList>
            <person name="Delmore K."/>
            <person name="Vafadar M."/>
            <person name="Formenti G."/>
            <person name="Chow W."/>
            <person name="Pelan S."/>
            <person name="Howe K."/>
            <person name="Rhie A."/>
            <person name="Mountcastle J."/>
            <person name="Haase B."/>
            <person name="Fedrigo O."/>
            <person name="Jarvis E.D."/>
        </authorList>
    </citation>
    <scope>NUCLEOTIDE SEQUENCE [LARGE SCALE GENOMIC DNA]</scope>
</reference>
<feature type="transmembrane region" description="Helical" evidence="13">
    <location>
        <begin position="240"/>
        <end position="259"/>
    </location>
</feature>
<dbReference type="GO" id="GO:0033038">
    <property type="term" value="F:bitter taste receptor activity"/>
    <property type="evidence" value="ECO:0007669"/>
    <property type="project" value="InterPro"/>
</dbReference>
<proteinExistence type="inferred from homology"/>
<feature type="transmembrane region" description="Helical" evidence="13">
    <location>
        <begin position="102"/>
        <end position="125"/>
    </location>
</feature>
<keyword evidence="4 12" id="KW-0716">Sensory transduction</keyword>
<keyword evidence="14" id="KW-0732">Signal</keyword>
<evidence type="ECO:0000256" key="7">
    <source>
        <dbReference type="ARBA" id="ARBA00023040"/>
    </source>
</evidence>
<protein>
    <recommendedName>
        <fullName evidence="12">Taste receptor type 2</fullName>
    </recommendedName>
</protein>
<keyword evidence="7 12" id="KW-0297">G-protein coupled receptor</keyword>
<evidence type="ECO:0000256" key="1">
    <source>
        <dbReference type="ARBA" id="ARBA00004141"/>
    </source>
</evidence>
<evidence type="ECO:0000256" key="11">
    <source>
        <dbReference type="RuleBase" id="RU004423"/>
    </source>
</evidence>
<evidence type="ECO:0000256" key="4">
    <source>
        <dbReference type="ARBA" id="ARBA00022606"/>
    </source>
</evidence>
<evidence type="ECO:0000256" key="8">
    <source>
        <dbReference type="ARBA" id="ARBA00023136"/>
    </source>
</evidence>
<dbReference type="Proteomes" id="UP000694563">
    <property type="component" value="Chromosome 2"/>
</dbReference>
<evidence type="ECO:0000313" key="15">
    <source>
        <dbReference type="Ensembl" id="ENSCUSP00005001344.1"/>
    </source>
</evidence>
<reference evidence="15" key="2">
    <citation type="submission" date="2025-08" db="UniProtKB">
        <authorList>
            <consortium name="Ensembl"/>
        </authorList>
    </citation>
    <scope>IDENTIFICATION</scope>
</reference>
<evidence type="ECO:0000256" key="9">
    <source>
        <dbReference type="ARBA" id="ARBA00023170"/>
    </source>
</evidence>
<feature type="transmembrane region" description="Helical" evidence="13">
    <location>
        <begin position="271"/>
        <end position="290"/>
    </location>
</feature>